<keyword evidence="3 5" id="KW-0378">Hydrolase</keyword>
<dbReference type="GO" id="GO:0004252">
    <property type="term" value="F:serine-type endopeptidase activity"/>
    <property type="evidence" value="ECO:0007669"/>
    <property type="project" value="UniProtKB-UniRule"/>
</dbReference>
<reference evidence="9 10" key="1">
    <citation type="journal article" date="2011" name="Stand. Genomic Sci.">
        <title>Complete genome sequence of the thermophilic, hydrogen-oxidizing Bacillus tusciae type strain (T2) and reclassification in the new genus, Kyrpidia gen. nov. as Kyrpidia tusciae comb. nov. and emendation of the family Alicyclobacillaceae da Costa and Rainey, 2010.</title>
        <authorList>
            <person name="Klenk H.P."/>
            <person name="Lapidus A."/>
            <person name="Chertkov O."/>
            <person name="Copeland A."/>
            <person name="Del Rio T.G."/>
            <person name="Nolan M."/>
            <person name="Lucas S."/>
            <person name="Chen F."/>
            <person name="Tice H."/>
            <person name="Cheng J.F."/>
            <person name="Han C."/>
            <person name="Bruce D."/>
            <person name="Goodwin L."/>
            <person name="Pitluck S."/>
            <person name="Pati A."/>
            <person name="Ivanova N."/>
            <person name="Mavromatis K."/>
            <person name="Daum C."/>
            <person name="Chen A."/>
            <person name="Palaniappan K."/>
            <person name="Chang Y.J."/>
            <person name="Land M."/>
            <person name="Hauser L."/>
            <person name="Jeffries C.D."/>
            <person name="Detter J.C."/>
            <person name="Rohde M."/>
            <person name="Abt B."/>
            <person name="Pukall R."/>
            <person name="Goker M."/>
            <person name="Bristow J."/>
            <person name="Markowitz V."/>
            <person name="Hugenholtz P."/>
            <person name="Eisen J.A."/>
        </authorList>
    </citation>
    <scope>NUCLEOTIDE SEQUENCE [LARGE SCALE GENOMIC DNA]</scope>
    <source>
        <strain evidence="9 10">DSM 2912</strain>
    </source>
</reference>
<dbReference type="PROSITE" id="PS00136">
    <property type="entry name" value="SUBTILASE_ASP"/>
    <property type="match status" value="1"/>
</dbReference>
<dbReference type="Proteomes" id="UP000002368">
    <property type="component" value="Chromosome"/>
</dbReference>
<name>D5WV07_KYRT2</name>
<dbReference type="SUPFAM" id="SSF52743">
    <property type="entry name" value="Subtilisin-like"/>
    <property type="match status" value="1"/>
</dbReference>
<dbReference type="PROSITE" id="PS51892">
    <property type="entry name" value="SUBTILASE"/>
    <property type="match status" value="1"/>
</dbReference>
<comment type="similarity">
    <text evidence="1 5 6">Belongs to the peptidase S8 family.</text>
</comment>
<evidence type="ECO:0000256" key="6">
    <source>
        <dbReference type="RuleBase" id="RU003355"/>
    </source>
</evidence>
<keyword evidence="10" id="KW-1185">Reference proteome</keyword>
<gene>
    <name evidence="9" type="ordered locus">Btus_2840</name>
</gene>
<evidence type="ECO:0000256" key="1">
    <source>
        <dbReference type="ARBA" id="ARBA00011073"/>
    </source>
</evidence>
<dbReference type="HOGENOM" id="CLU_469125_0_0_9"/>
<dbReference type="InterPro" id="IPR023827">
    <property type="entry name" value="Peptidase_S8_Asp-AS"/>
</dbReference>
<dbReference type="PROSITE" id="PS00138">
    <property type="entry name" value="SUBTILASE_SER"/>
    <property type="match status" value="1"/>
</dbReference>
<feature type="active site" description="Charge relay system" evidence="5">
    <location>
        <position position="302"/>
    </location>
</feature>
<dbReference type="PANTHER" id="PTHR43806:SF11">
    <property type="entry name" value="CEREVISIN-RELATED"/>
    <property type="match status" value="1"/>
</dbReference>
<proteinExistence type="inferred from homology"/>
<dbReference type="InterPro" id="IPR022398">
    <property type="entry name" value="Peptidase_S8_His-AS"/>
</dbReference>
<dbReference type="InterPro" id="IPR015500">
    <property type="entry name" value="Peptidase_S8_subtilisin-rel"/>
</dbReference>
<dbReference type="Gene3D" id="3.40.50.200">
    <property type="entry name" value="Peptidase S8/S53 domain"/>
    <property type="match status" value="1"/>
</dbReference>
<keyword evidence="2 5" id="KW-0645">Protease</keyword>
<evidence type="ECO:0000256" key="4">
    <source>
        <dbReference type="ARBA" id="ARBA00022825"/>
    </source>
</evidence>
<evidence type="ECO:0000259" key="8">
    <source>
        <dbReference type="Pfam" id="PF00082"/>
    </source>
</evidence>
<sequence length="581" mass="58997">MTGKGVRKRIQVVLMAGLAGGVAWGALDSVGVGRAAGLKGVDAPAVAASVDRSGTGGARTAGEPGTAGQPVRGPADPEAGNRLLVVFKSGQVPAGLVDALSAQPGVKVTPLPDIGAVAVKTATREGGDAVKRVLTARFGGDVDAVGADPILTLNTELNRPVGETLPLSAVDLTSVQVPPVPGAAPGATSPAENVSPASAKLSPAVDKAAPPATGAGSAATAVTTGSSVDVDRAVLYQQWGWDIQEVTENGKSFAVQPGNHRVKVAVIDSGIDSNHPDLRNNIVSPGRSFVPGDPSTADDFGHGTMVAGTIAADGLLLGVGPHLGIVPYRVFQHGDAQSSWVIQAIVQAVKDGADVINLSLGTYKSLKNPADRADLLAYQKAVAYALVHGVTVVASSGTDGVDIGNPAQLANQLGHPGDLEVHAPGGLPGVLTTAATNRQQARAYYSNYGRNVDLAAPGGDFGPLWDSEHIADVRNMCLVTYPTNLPQTPLSRMAGLPKGYEWMIGTSLAAPKVAAAAALVIAQERDKRGVRGVLGPWTNPANPVTVRNILERTAVDVGTPGRDPETGAGVVDAAKALQAVR</sequence>
<dbReference type="PROSITE" id="PS00137">
    <property type="entry name" value="SUBTILASE_HIS"/>
    <property type="match status" value="1"/>
</dbReference>
<dbReference type="GO" id="GO:0006508">
    <property type="term" value="P:proteolysis"/>
    <property type="evidence" value="ECO:0007669"/>
    <property type="project" value="UniProtKB-KW"/>
</dbReference>
<feature type="compositionally biased region" description="Low complexity" evidence="7">
    <location>
        <begin position="208"/>
        <end position="223"/>
    </location>
</feature>
<dbReference type="STRING" id="562970.Btus_2840"/>
<accession>D5WV07</accession>
<dbReference type="InterPro" id="IPR023828">
    <property type="entry name" value="Peptidase_S8_Ser-AS"/>
</dbReference>
<dbReference type="Pfam" id="PF00082">
    <property type="entry name" value="Peptidase_S8"/>
    <property type="match status" value="1"/>
</dbReference>
<keyword evidence="4 5" id="KW-0720">Serine protease</keyword>
<evidence type="ECO:0000313" key="10">
    <source>
        <dbReference type="Proteomes" id="UP000002368"/>
    </source>
</evidence>
<feature type="region of interest" description="Disordered" evidence="7">
    <location>
        <begin position="51"/>
        <end position="73"/>
    </location>
</feature>
<evidence type="ECO:0000313" key="9">
    <source>
        <dbReference type="EMBL" id="ADG07479.1"/>
    </source>
</evidence>
<dbReference type="PANTHER" id="PTHR43806">
    <property type="entry name" value="PEPTIDASE S8"/>
    <property type="match status" value="1"/>
</dbReference>
<dbReference type="EMBL" id="CP002017">
    <property type="protein sequence ID" value="ADG07479.1"/>
    <property type="molecule type" value="Genomic_DNA"/>
</dbReference>
<feature type="domain" description="Peptidase S8/S53" evidence="8">
    <location>
        <begin position="261"/>
        <end position="569"/>
    </location>
</feature>
<feature type="region of interest" description="Disordered" evidence="7">
    <location>
        <begin position="181"/>
        <end position="223"/>
    </location>
</feature>
<dbReference type="OrthoDB" id="9798386at2"/>
<evidence type="ECO:0000256" key="7">
    <source>
        <dbReference type="SAM" id="MobiDB-lite"/>
    </source>
</evidence>
<feature type="active site" description="Charge relay system" evidence="5">
    <location>
        <position position="507"/>
    </location>
</feature>
<feature type="active site" description="Charge relay system" evidence="5">
    <location>
        <position position="268"/>
    </location>
</feature>
<dbReference type="InterPro" id="IPR036852">
    <property type="entry name" value="Peptidase_S8/S53_dom_sf"/>
</dbReference>
<evidence type="ECO:0000256" key="3">
    <source>
        <dbReference type="ARBA" id="ARBA00022801"/>
    </source>
</evidence>
<dbReference type="AlphaFoldDB" id="D5WV07"/>
<dbReference type="KEGG" id="bts:Btus_2840"/>
<dbReference type="PRINTS" id="PR00723">
    <property type="entry name" value="SUBTILISIN"/>
</dbReference>
<protein>
    <submittedName>
        <fullName evidence="9">Peptidase S8 and S53 subtilisin kexin sedolisin</fullName>
    </submittedName>
</protein>
<organism evidence="9 10">
    <name type="scientific">Kyrpidia tusciae (strain DSM 2912 / NBRC 15312 / T2)</name>
    <name type="common">Bacillus tusciae</name>
    <dbReference type="NCBI Taxonomy" id="562970"/>
    <lineage>
        <taxon>Bacteria</taxon>
        <taxon>Bacillati</taxon>
        <taxon>Bacillota</taxon>
        <taxon>Bacilli</taxon>
        <taxon>Bacillales</taxon>
        <taxon>Alicyclobacillaceae</taxon>
        <taxon>Kyrpidia</taxon>
    </lineage>
</organism>
<dbReference type="eggNOG" id="COG1404">
    <property type="taxonomic scope" value="Bacteria"/>
</dbReference>
<evidence type="ECO:0000256" key="5">
    <source>
        <dbReference type="PROSITE-ProRule" id="PRU01240"/>
    </source>
</evidence>
<dbReference type="RefSeq" id="WP_013076760.1">
    <property type="nucleotide sequence ID" value="NC_014098.1"/>
</dbReference>
<dbReference type="InterPro" id="IPR050131">
    <property type="entry name" value="Peptidase_S8_subtilisin-like"/>
</dbReference>
<evidence type="ECO:0000256" key="2">
    <source>
        <dbReference type="ARBA" id="ARBA00022670"/>
    </source>
</evidence>
<dbReference type="InterPro" id="IPR000209">
    <property type="entry name" value="Peptidase_S8/S53_dom"/>
</dbReference>